<dbReference type="EMBL" id="JACIDN010000004">
    <property type="protein sequence ID" value="MBB3902821.1"/>
    <property type="molecule type" value="Genomic_DNA"/>
</dbReference>
<organism evidence="1 2">
    <name type="scientific">Methylobacterium brachythecii</name>
    <dbReference type="NCBI Taxonomy" id="1176177"/>
    <lineage>
        <taxon>Bacteria</taxon>
        <taxon>Pseudomonadati</taxon>
        <taxon>Pseudomonadota</taxon>
        <taxon>Alphaproteobacteria</taxon>
        <taxon>Hyphomicrobiales</taxon>
        <taxon>Methylobacteriaceae</taxon>
        <taxon>Methylobacterium</taxon>
    </lineage>
</organism>
<sequence>MGEAACRQEHLRAGGRMIRYAKAESDEVGKRVDAEVPTWRTRAAKATQKMATQKKYSGDGPSWSDVKPVYMRLQHFKCVFCERPLAGEAAGKVEQDVEHFRPKNALKAWPPKQPKGKPAPYAFGTGAAGPGYYWLAYELTNYAAACKPCNSTRKSNYFPIASDNRGAAGQDVATLNSGEQPLLPYPLGTVDADPEALITFDGIVAKPVAADGTDHRRALVTIDFFGLNIREELWADRFRTISDLWSKLELIETSKDPARIEMTKRRVEDALSDAAPQASCARAFFQLYKSDPIAAFETYVLAERFWRSKAGSSEPQSPS</sequence>
<reference evidence="1 2" key="1">
    <citation type="submission" date="2020-08" db="EMBL/GenBank/DDBJ databases">
        <title>Genomic Encyclopedia of Type Strains, Phase IV (KMG-IV): sequencing the most valuable type-strain genomes for metagenomic binning, comparative biology and taxonomic classification.</title>
        <authorList>
            <person name="Goeker M."/>
        </authorList>
    </citation>
    <scope>NUCLEOTIDE SEQUENCE [LARGE SCALE GENOMIC DNA]</scope>
    <source>
        <strain evidence="1 2">DSM 24105</strain>
    </source>
</reference>
<name>A0A7W6ALC2_9HYPH</name>
<proteinExistence type="predicted"/>
<protein>
    <recommendedName>
        <fullName evidence="3">TIGR02646 family protein</fullName>
    </recommendedName>
</protein>
<comment type="caution">
    <text evidence="1">The sequence shown here is derived from an EMBL/GenBank/DDBJ whole genome shotgun (WGS) entry which is preliminary data.</text>
</comment>
<dbReference type="Proteomes" id="UP000517759">
    <property type="component" value="Unassembled WGS sequence"/>
</dbReference>
<evidence type="ECO:0008006" key="3">
    <source>
        <dbReference type="Google" id="ProtNLM"/>
    </source>
</evidence>
<gene>
    <name evidence="1" type="ORF">GGR33_002323</name>
</gene>
<dbReference type="AlphaFoldDB" id="A0A7W6ALC2"/>
<evidence type="ECO:0000313" key="2">
    <source>
        <dbReference type="Proteomes" id="UP000517759"/>
    </source>
</evidence>
<dbReference type="RefSeq" id="WP_246413039.1">
    <property type="nucleotide sequence ID" value="NZ_BSPG01000007.1"/>
</dbReference>
<accession>A0A7W6ALC2</accession>
<evidence type="ECO:0000313" key="1">
    <source>
        <dbReference type="EMBL" id="MBB3902821.1"/>
    </source>
</evidence>
<dbReference type="Gene3D" id="1.10.30.50">
    <property type="match status" value="1"/>
</dbReference>